<accession>A0A2M7ANS7</accession>
<reference evidence="5" key="1">
    <citation type="submission" date="2017-09" db="EMBL/GenBank/DDBJ databases">
        <title>Depth-based differentiation of microbial function through sediment-hosted aquifers and enrichment of novel symbionts in the deep terrestrial subsurface.</title>
        <authorList>
            <person name="Probst A.J."/>
            <person name="Ladd B."/>
            <person name="Jarett J.K."/>
            <person name="Geller-Mcgrath D.E."/>
            <person name="Sieber C.M.K."/>
            <person name="Emerson J.B."/>
            <person name="Anantharaman K."/>
            <person name="Thomas B.C."/>
            <person name="Malmstrom R."/>
            <person name="Stieglmeier M."/>
            <person name="Klingl A."/>
            <person name="Woyke T."/>
            <person name="Ryan C.M."/>
            <person name="Banfield J.F."/>
        </authorList>
    </citation>
    <scope>NUCLEOTIDE SEQUENCE [LARGE SCALE GENOMIC DNA]</scope>
</reference>
<dbReference type="Pfam" id="PF03816">
    <property type="entry name" value="LytR_cpsA_psr"/>
    <property type="match status" value="1"/>
</dbReference>
<evidence type="ECO:0000256" key="2">
    <source>
        <dbReference type="SAM" id="Phobius"/>
    </source>
</evidence>
<protein>
    <recommendedName>
        <fullName evidence="3">Cell envelope-related transcriptional attenuator domain-containing protein</fullName>
    </recommendedName>
</protein>
<comment type="caution">
    <text evidence="4">The sequence shown here is derived from an EMBL/GenBank/DDBJ whole genome shotgun (WGS) entry which is preliminary data.</text>
</comment>
<dbReference type="PANTHER" id="PTHR33392">
    <property type="entry name" value="POLYISOPRENYL-TEICHOIC ACID--PEPTIDOGLYCAN TEICHOIC ACID TRANSFERASE TAGU"/>
    <property type="match status" value="1"/>
</dbReference>
<feature type="transmembrane region" description="Helical" evidence="2">
    <location>
        <begin position="24"/>
        <end position="42"/>
    </location>
</feature>
<feature type="domain" description="Cell envelope-related transcriptional attenuator" evidence="3">
    <location>
        <begin position="111"/>
        <end position="283"/>
    </location>
</feature>
<dbReference type="EMBL" id="PEWD01000043">
    <property type="protein sequence ID" value="PIU68930.1"/>
    <property type="molecule type" value="Genomic_DNA"/>
</dbReference>
<dbReference type="InterPro" id="IPR004474">
    <property type="entry name" value="LytR_CpsA_psr"/>
</dbReference>
<name>A0A2M7ANS7_UNCKA</name>
<dbReference type="AlphaFoldDB" id="A0A2M7ANS7"/>
<dbReference type="NCBIfam" id="TIGR00350">
    <property type="entry name" value="lytR_cpsA_psr"/>
    <property type="match status" value="1"/>
</dbReference>
<evidence type="ECO:0000259" key="3">
    <source>
        <dbReference type="Pfam" id="PF03816"/>
    </source>
</evidence>
<dbReference type="InterPro" id="IPR050922">
    <property type="entry name" value="LytR/CpsA/Psr_CW_biosynth"/>
</dbReference>
<gene>
    <name evidence="4" type="ORF">COS81_02140</name>
</gene>
<dbReference type="Gene3D" id="3.40.630.190">
    <property type="entry name" value="LCP protein"/>
    <property type="match status" value="1"/>
</dbReference>
<evidence type="ECO:0000313" key="5">
    <source>
        <dbReference type="Proteomes" id="UP000229916"/>
    </source>
</evidence>
<proteinExistence type="inferred from homology"/>
<keyword evidence="2" id="KW-0812">Transmembrane</keyword>
<sequence>MKYVDLGKIQPKITRKKASSKHKAVKVLIWTLILVLVGYVIFSVKPIVEKGIKSFWQGPATVLSFLRNNTNKLDQDEGRTNFLLLGIDKRSEIPYSYKGENGQVEKNGFLSDTIIVGSFRHSDASLVLFSVPRDLWVEIPAFGGVSKRYAKINAAYSIGDTEDYPGGGLGLSRNVCESILDIPIHYTFRIDFEGFRKAVDLIGGIDVNVENAFDDYMYPREGYENAPNLSDRYLHVHFEAGTQHLDGTKALEYVRSRYALGVEGSDFARAKRQQKVILAARDKALSLSWMDSPNQIKEAFTTFGEMVQTDAPLSDFPLFLSLVKKLDLTQVKTYILGSLSQTEDNELLYNPPLEQFGGAWVLIPKKGDWSEIQSFVRGALFATETE</sequence>
<evidence type="ECO:0000256" key="1">
    <source>
        <dbReference type="ARBA" id="ARBA00006068"/>
    </source>
</evidence>
<organism evidence="4 5">
    <name type="scientific">candidate division WWE3 bacterium CG06_land_8_20_14_3_00_42_16</name>
    <dbReference type="NCBI Taxonomy" id="1975083"/>
    <lineage>
        <taxon>Bacteria</taxon>
        <taxon>Katanobacteria</taxon>
    </lineage>
</organism>
<dbReference type="PANTHER" id="PTHR33392:SF6">
    <property type="entry name" value="POLYISOPRENYL-TEICHOIC ACID--PEPTIDOGLYCAN TEICHOIC ACID TRANSFERASE TAGU"/>
    <property type="match status" value="1"/>
</dbReference>
<keyword evidence="2" id="KW-1133">Transmembrane helix</keyword>
<keyword evidence="2" id="KW-0472">Membrane</keyword>
<comment type="similarity">
    <text evidence="1">Belongs to the LytR/CpsA/Psr (LCP) family.</text>
</comment>
<evidence type="ECO:0000313" key="4">
    <source>
        <dbReference type="EMBL" id="PIU68930.1"/>
    </source>
</evidence>
<dbReference type="Proteomes" id="UP000229916">
    <property type="component" value="Unassembled WGS sequence"/>
</dbReference>